<name>A0A0C2T899_AMAMK</name>
<dbReference type="EMBL" id="KN818265">
    <property type="protein sequence ID" value="KIL62854.1"/>
    <property type="molecule type" value="Genomic_DNA"/>
</dbReference>
<dbReference type="HOGENOM" id="CLU_2941261_0_0_1"/>
<gene>
    <name evidence="2" type="ORF">M378DRAFT_165120</name>
</gene>
<protein>
    <submittedName>
        <fullName evidence="2">Uncharacterized protein</fullName>
    </submittedName>
</protein>
<organism evidence="2 3">
    <name type="scientific">Amanita muscaria (strain Koide BX008)</name>
    <dbReference type="NCBI Taxonomy" id="946122"/>
    <lineage>
        <taxon>Eukaryota</taxon>
        <taxon>Fungi</taxon>
        <taxon>Dikarya</taxon>
        <taxon>Basidiomycota</taxon>
        <taxon>Agaricomycotina</taxon>
        <taxon>Agaricomycetes</taxon>
        <taxon>Agaricomycetidae</taxon>
        <taxon>Agaricales</taxon>
        <taxon>Pluteineae</taxon>
        <taxon>Amanitaceae</taxon>
        <taxon>Amanita</taxon>
    </lineage>
</organism>
<proteinExistence type="predicted"/>
<evidence type="ECO:0000256" key="1">
    <source>
        <dbReference type="SAM" id="MobiDB-lite"/>
    </source>
</evidence>
<dbReference type="Proteomes" id="UP000054549">
    <property type="component" value="Unassembled WGS sequence"/>
</dbReference>
<sequence>MPNVLYPDDVGGSVQNQRTIFSCASRKMSINPSPTIWPGGLTDHSASSIKPIPSYSSSSL</sequence>
<accession>A0A0C2T899</accession>
<dbReference type="AlphaFoldDB" id="A0A0C2T899"/>
<evidence type="ECO:0000313" key="3">
    <source>
        <dbReference type="Proteomes" id="UP000054549"/>
    </source>
</evidence>
<dbReference type="InParanoid" id="A0A0C2T899"/>
<keyword evidence="3" id="KW-1185">Reference proteome</keyword>
<reference evidence="2 3" key="1">
    <citation type="submission" date="2014-04" db="EMBL/GenBank/DDBJ databases">
        <title>Evolutionary Origins and Diversification of the Mycorrhizal Mutualists.</title>
        <authorList>
            <consortium name="DOE Joint Genome Institute"/>
            <consortium name="Mycorrhizal Genomics Consortium"/>
            <person name="Kohler A."/>
            <person name="Kuo A."/>
            <person name="Nagy L.G."/>
            <person name="Floudas D."/>
            <person name="Copeland A."/>
            <person name="Barry K.W."/>
            <person name="Cichocki N."/>
            <person name="Veneault-Fourrey C."/>
            <person name="LaButti K."/>
            <person name="Lindquist E.A."/>
            <person name="Lipzen A."/>
            <person name="Lundell T."/>
            <person name="Morin E."/>
            <person name="Murat C."/>
            <person name="Riley R."/>
            <person name="Ohm R."/>
            <person name="Sun H."/>
            <person name="Tunlid A."/>
            <person name="Henrissat B."/>
            <person name="Grigoriev I.V."/>
            <person name="Hibbett D.S."/>
            <person name="Martin F."/>
        </authorList>
    </citation>
    <scope>NUCLEOTIDE SEQUENCE [LARGE SCALE GENOMIC DNA]</scope>
    <source>
        <strain evidence="2 3">Koide BX008</strain>
    </source>
</reference>
<evidence type="ECO:0000313" key="2">
    <source>
        <dbReference type="EMBL" id="KIL62854.1"/>
    </source>
</evidence>
<feature type="region of interest" description="Disordered" evidence="1">
    <location>
        <begin position="35"/>
        <end position="60"/>
    </location>
</feature>
<feature type="compositionally biased region" description="Low complexity" evidence="1">
    <location>
        <begin position="45"/>
        <end position="60"/>
    </location>
</feature>